<sequence length="77" mass="8485">VMDVTEEQSNDTTKKSKEQQLNLKERCGHLGPCPLHGLKYFDVELSALTDFFACVDSPDVTLQNYAAPGSLAIVVRT</sequence>
<keyword evidence="3" id="KW-1185">Reference proteome</keyword>
<gene>
    <name evidence="1" type="ORF">GPM918_LOCUS45881</name>
    <name evidence="2" type="ORF">SRO942_LOCUS48882</name>
</gene>
<evidence type="ECO:0000313" key="1">
    <source>
        <dbReference type="EMBL" id="CAF1658754.1"/>
    </source>
</evidence>
<dbReference type="EMBL" id="CAJNOQ010054792">
    <property type="protein sequence ID" value="CAF1658754.1"/>
    <property type="molecule type" value="Genomic_DNA"/>
</dbReference>
<evidence type="ECO:0000313" key="2">
    <source>
        <dbReference type="EMBL" id="CAF4601535.1"/>
    </source>
</evidence>
<feature type="non-terminal residue" evidence="1">
    <location>
        <position position="1"/>
    </location>
</feature>
<proteinExistence type="predicted"/>
<organism evidence="1 3">
    <name type="scientific">Didymodactylos carnosus</name>
    <dbReference type="NCBI Taxonomy" id="1234261"/>
    <lineage>
        <taxon>Eukaryota</taxon>
        <taxon>Metazoa</taxon>
        <taxon>Spiralia</taxon>
        <taxon>Gnathifera</taxon>
        <taxon>Rotifera</taxon>
        <taxon>Eurotatoria</taxon>
        <taxon>Bdelloidea</taxon>
        <taxon>Philodinida</taxon>
        <taxon>Philodinidae</taxon>
        <taxon>Didymodactylos</taxon>
    </lineage>
</organism>
<dbReference type="Proteomes" id="UP000681722">
    <property type="component" value="Unassembled WGS sequence"/>
</dbReference>
<feature type="non-terminal residue" evidence="1">
    <location>
        <position position="77"/>
    </location>
</feature>
<evidence type="ECO:0000313" key="3">
    <source>
        <dbReference type="Proteomes" id="UP000663829"/>
    </source>
</evidence>
<dbReference type="Proteomes" id="UP000663829">
    <property type="component" value="Unassembled WGS sequence"/>
</dbReference>
<protein>
    <submittedName>
        <fullName evidence="1">Uncharacterized protein</fullName>
    </submittedName>
</protein>
<dbReference type="EMBL" id="CAJOBC010127890">
    <property type="protein sequence ID" value="CAF4601535.1"/>
    <property type="molecule type" value="Genomic_DNA"/>
</dbReference>
<dbReference type="AlphaFoldDB" id="A0A816F724"/>
<comment type="caution">
    <text evidence="1">The sequence shown here is derived from an EMBL/GenBank/DDBJ whole genome shotgun (WGS) entry which is preliminary data.</text>
</comment>
<name>A0A816F724_9BILA</name>
<reference evidence="1" key="1">
    <citation type="submission" date="2021-02" db="EMBL/GenBank/DDBJ databases">
        <authorList>
            <person name="Nowell W R."/>
        </authorList>
    </citation>
    <scope>NUCLEOTIDE SEQUENCE</scope>
</reference>
<accession>A0A816F724</accession>